<dbReference type="AlphaFoldDB" id="A0A6M3WWD5"/>
<keyword evidence="1" id="KW-0934">Plastid</keyword>
<dbReference type="InterPro" id="IPR028978">
    <property type="entry name" value="Chorismate_lyase_/UTRA_dom_sf"/>
</dbReference>
<reference evidence="1" key="1">
    <citation type="journal article" date="2020" name="J. Phycol.">
        <title>The Organelle Genomes in the Photosynthetic Red Algal Parasite Pterocladiophila hemisphaerica (Florideophyceae, Rhodophyta) Have Elevated Substitution Rates and Extreme Gene Loss in the Plastid Genome.</title>
        <authorList>
            <person name="Preuss M."/>
            <person name="Verbruggen H."/>
            <person name="Zuccarello G.C."/>
        </authorList>
    </citation>
    <scope>NUCLEOTIDE SEQUENCE</scope>
</reference>
<protein>
    <submittedName>
        <fullName evidence="1">Ycf21</fullName>
    </submittedName>
</protein>
<gene>
    <name evidence="1" type="primary">ycf21</name>
</gene>
<dbReference type="Pfam" id="PF01947">
    <property type="entry name" value="Rv2949c-like"/>
    <property type="match status" value="1"/>
</dbReference>
<dbReference type="SUPFAM" id="SSF64288">
    <property type="entry name" value="Chorismate lyase-like"/>
    <property type="match status" value="1"/>
</dbReference>
<evidence type="ECO:0000313" key="1">
    <source>
        <dbReference type="EMBL" id="QJH88422.1"/>
    </source>
</evidence>
<dbReference type="InterPro" id="IPR002800">
    <property type="entry name" value="Rv2949c-like"/>
</dbReference>
<dbReference type="Gene3D" id="3.40.1410.10">
    <property type="entry name" value="Chorismate lyase-like"/>
    <property type="match status" value="1"/>
</dbReference>
<keyword evidence="1" id="KW-0150">Chloroplast</keyword>
<accession>A0A6M3WWD5</accession>
<name>A0A6M3WWD5_9FLOR</name>
<organism evidence="1">
    <name type="scientific">Pterocladiophila hemisphaerica</name>
    <dbReference type="NCBI Taxonomy" id="2712948"/>
    <lineage>
        <taxon>Eukaryota</taxon>
        <taxon>Rhodophyta</taxon>
        <taxon>Florideophyceae</taxon>
        <taxon>Rhodymeniophycidae</taxon>
        <taxon>Gracilariales</taxon>
        <taxon>Pterocladiophilaceae</taxon>
        <taxon>Pterocladiophila</taxon>
    </lineage>
</organism>
<proteinExistence type="predicted"/>
<dbReference type="EMBL" id="MT117918">
    <property type="protein sequence ID" value="QJH88422.1"/>
    <property type="molecule type" value="Genomic_DNA"/>
</dbReference>
<sequence>MIIYPNYNFFCINHQNYNLTKLMTLWEYSSEFISLLSNDSSLTQRLYAFSNRKVKLSFQSFLISSLASQLIRTSILMNSSNQILIFAQSFWLIKNNKHYFYLESSLLGRLLIGKNFDFYKNTITYYFGYSRHLTNLFQSRGIIIGREYLLYKNKKKLFIMQEFFSPLFLLGLNQK</sequence>
<geneLocation type="chloroplast" evidence="1"/>